<dbReference type="GO" id="GO:0007189">
    <property type="term" value="P:adenylate cyclase-activating G protein-coupled receptor signaling pathway"/>
    <property type="evidence" value="ECO:0007669"/>
    <property type="project" value="TreeGrafter"/>
</dbReference>
<feature type="transmembrane region" description="Helical" evidence="5">
    <location>
        <begin position="418"/>
        <end position="440"/>
    </location>
</feature>
<dbReference type="GO" id="GO:0005886">
    <property type="term" value="C:plasma membrane"/>
    <property type="evidence" value="ECO:0007669"/>
    <property type="project" value="TreeGrafter"/>
</dbReference>
<evidence type="ECO:0000256" key="3">
    <source>
        <dbReference type="ARBA" id="ARBA00022989"/>
    </source>
</evidence>
<comment type="subcellular location">
    <subcellularLocation>
        <location evidence="1">Membrane</location>
        <topology evidence="1">Multi-pass membrane protein</topology>
    </subcellularLocation>
</comment>
<dbReference type="PANTHER" id="PTHR23112">
    <property type="entry name" value="G PROTEIN-COUPLED RECEPTOR 157-RELATED"/>
    <property type="match status" value="1"/>
</dbReference>
<dbReference type="Gene3D" id="1.20.1070.10">
    <property type="entry name" value="Rhodopsin 7-helix transmembrane proteins"/>
    <property type="match status" value="1"/>
</dbReference>
<proteinExistence type="predicted"/>
<gene>
    <name evidence="6" type="ORF">NliqN6_1537</name>
</gene>
<evidence type="ECO:0008006" key="8">
    <source>
        <dbReference type="Google" id="ProtNLM"/>
    </source>
</evidence>
<feature type="transmembrane region" description="Helical" evidence="5">
    <location>
        <begin position="183"/>
        <end position="204"/>
    </location>
</feature>
<organism evidence="6 7">
    <name type="scientific">Naganishia liquefaciens</name>
    <dbReference type="NCBI Taxonomy" id="104408"/>
    <lineage>
        <taxon>Eukaryota</taxon>
        <taxon>Fungi</taxon>
        <taxon>Dikarya</taxon>
        <taxon>Basidiomycota</taxon>
        <taxon>Agaricomycotina</taxon>
        <taxon>Tremellomycetes</taxon>
        <taxon>Filobasidiales</taxon>
        <taxon>Filobasidiaceae</taxon>
        <taxon>Naganishia</taxon>
    </lineage>
</organism>
<feature type="transmembrane region" description="Helical" evidence="5">
    <location>
        <begin position="55"/>
        <end position="76"/>
    </location>
</feature>
<evidence type="ECO:0000256" key="2">
    <source>
        <dbReference type="ARBA" id="ARBA00022692"/>
    </source>
</evidence>
<keyword evidence="7" id="KW-1185">Reference proteome</keyword>
<dbReference type="GO" id="GO:0004930">
    <property type="term" value="F:G protein-coupled receptor activity"/>
    <property type="evidence" value="ECO:0007669"/>
    <property type="project" value="TreeGrafter"/>
</dbReference>
<keyword evidence="2 5" id="KW-0812">Transmembrane</keyword>
<evidence type="ECO:0000313" key="6">
    <source>
        <dbReference type="EMBL" id="GHJ85135.1"/>
    </source>
</evidence>
<feature type="transmembrane region" description="Helical" evidence="5">
    <location>
        <begin position="21"/>
        <end position="43"/>
    </location>
</feature>
<feature type="transmembrane region" description="Helical" evidence="5">
    <location>
        <begin position="386"/>
        <end position="406"/>
    </location>
</feature>
<evidence type="ECO:0000313" key="7">
    <source>
        <dbReference type="Proteomes" id="UP000620104"/>
    </source>
</evidence>
<comment type="caution">
    <text evidence="6">The sequence shown here is derived from an EMBL/GenBank/DDBJ whole genome shotgun (WGS) entry which is preliminary data.</text>
</comment>
<dbReference type="EMBL" id="BLZA01000010">
    <property type="protein sequence ID" value="GHJ85135.1"/>
    <property type="molecule type" value="Genomic_DNA"/>
</dbReference>
<reference evidence="6" key="1">
    <citation type="submission" date="2020-07" db="EMBL/GenBank/DDBJ databases">
        <title>Draft Genome Sequence of a Deep-Sea Yeast, Naganishia (Cryptococcus) liquefaciens strain N6.</title>
        <authorList>
            <person name="Han Y.W."/>
            <person name="Kajitani R."/>
            <person name="Morimoto H."/>
            <person name="Parhat M."/>
            <person name="Tsubouchi H."/>
            <person name="Bakenova O."/>
            <person name="Ogata M."/>
            <person name="Argunhan B."/>
            <person name="Aoki R."/>
            <person name="Kajiwara S."/>
            <person name="Itoh T."/>
            <person name="Iwasaki H."/>
        </authorList>
    </citation>
    <scope>NUCLEOTIDE SEQUENCE</scope>
    <source>
        <strain evidence="6">N6</strain>
    </source>
</reference>
<dbReference type="SUPFAM" id="SSF81321">
    <property type="entry name" value="Family A G protein-coupled receptor-like"/>
    <property type="match status" value="1"/>
</dbReference>
<sequence length="456" mass="51626">MNTWFADGTVLNQYDNRTRKVVLASLCINSFTLATGIWLFWGIARQGLKRLRTKFLLGMFISNMFFSFLGLVSIGIDIKGERLLMNTIRCDVMGFLFVLIVLTQHAWSLTISVVTYTMLRHPASRTMSYIEKYWYVTPIFIWANGAFLAGVVFWKREFSPAAGSAEWNYAVNEDRLSYKLMQLLPRLFAFCTMCTIYITLFFFLRRSDRIEMAPGGFSWTSSLKKMAWCQCQKSRNAAPDLPPWEQIELDFSGVVLLPPVPVKLSERKSSIASVINIITRSQGKMIGSLKANLPDAGLQGDDTPKLGGAATDKTAESNECAGRALQFLTEKDSSDPVSPAREETLDDFLKVDERTFVTTQTTQELATSQAVVESASAYFNHQASLLMFWFPVAYLFTLTPSLVRLFTEIATGRVHRTLRLIANLATISLGLQDVFIFGIVEWTIKRRVRKEFPDRL</sequence>
<feature type="transmembrane region" description="Helical" evidence="5">
    <location>
        <begin position="96"/>
        <end position="119"/>
    </location>
</feature>
<name>A0A8H3YD89_9TREE</name>
<evidence type="ECO:0000256" key="1">
    <source>
        <dbReference type="ARBA" id="ARBA00004141"/>
    </source>
</evidence>
<keyword evidence="3 5" id="KW-1133">Transmembrane helix</keyword>
<dbReference type="OrthoDB" id="100006at2759"/>
<dbReference type="AlphaFoldDB" id="A0A8H3YD89"/>
<dbReference type="PANTHER" id="PTHR23112:SF0">
    <property type="entry name" value="TRANSMEMBRANE PROTEIN 116"/>
    <property type="match status" value="1"/>
</dbReference>
<dbReference type="Proteomes" id="UP000620104">
    <property type="component" value="Unassembled WGS sequence"/>
</dbReference>
<keyword evidence="4 5" id="KW-0472">Membrane</keyword>
<protein>
    <recommendedName>
        <fullName evidence="8">G-protein coupled receptors family 1 profile domain-containing protein</fullName>
    </recommendedName>
</protein>
<accession>A0A8H3YD89</accession>
<feature type="transmembrane region" description="Helical" evidence="5">
    <location>
        <begin position="133"/>
        <end position="154"/>
    </location>
</feature>
<evidence type="ECO:0000256" key="5">
    <source>
        <dbReference type="SAM" id="Phobius"/>
    </source>
</evidence>
<evidence type="ECO:0000256" key="4">
    <source>
        <dbReference type="ARBA" id="ARBA00023136"/>
    </source>
</evidence>